<name>A0A0L8GQ53_OCTBM</name>
<keyword evidence="1" id="KW-0472">Membrane</keyword>
<protein>
    <submittedName>
        <fullName evidence="2">Uncharacterized protein</fullName>
    </submittedName>
</protein>
<evidence type="ECO:0000256" key="1">
    <source>
        <dbReference type="SAM" id="Phobius"/>
    </source>
</evidence>
<dbReference type="AlphaFoldDB" id="A0A0L8GQ53"/>
<keyword evidence="1" id="KW-1133">Transmembrane helix</keyword>
<organism evidence="2">
    <name type="scientific">Octopus bimaculoides</name>
    <name type="common">California two-spotted octopus</name>
    <dbReference type="NCBI Taxonomy" id="37653"/>
    <lineage>
        <taxon>Eukaryota</taxon>
        <taxon>Metazoa</taxon>
        <taxon>Spiralia</taxon>
        <taxon>Lophotrochozoa</taxon>
        <taxon>Mollusca</taxon>
        <taxon>Cephalopoda</taxon>
        <taxon>Coleoidea</taxon>
        <taxon>Octopodiformes</taxon>
        <taxon>Octopoda</taxon>
        <taxon>Incirrata</taxon>
        <taxon>Octopodidae</taxon>
        <taxon>Octopus</taxon>
    </lineage>
</organism>
<accession>A0A0L8GQ53</accession>
<reference evidence="2" key="1">
    <citation type="submission" date="2015-07" db="EMBL/GenBank/DDBJ databases">
        <title>MeaNS - Measles Nucleotide Surveillance Program.</title>
        <authorList>
            <person name="Tran T."/>
            <person name="Druce J."/>
        </authorList>
    </citation>
    <scope>NUCLEOTIDE SEQUENCE</scope>
    <source>
        <strain evidence="2">UCB-OBI-ISO-001</strain>
        <tissue evidence="2">Gonad</tissue>
    </source>
</reference>
<sequence>MKSFCRFCIYVAVRGILVLCWATITLHKFLVPALLRPSSPPLTATASRHLAPPSQPVFLLPLHTASLAETEVKGCIYNLRVRVHRVSQK</sequence>
<keyword evidence="1" id="KW-0812">Transmembrane</keyword>
<gene>
    <name evidence="2" type="ORF">OCBIM_22029856mg</name>
</gene>
<feature type="transmembrane region" description="Helical" evidence="1">
    <location>
        <begin position="7"/>
        <end position="30"/>
    </location>
</feature>
<dbReference type="EMBL" id="KQ420828">
    <property type="protein sequence ID" value="KOF79171.1"/>
    <property type="molecule type" value="Genomic_DNA"/>
</dbReference>
<evidence type="ECO:0000313" key="2">
    <source>
        <dbReference type="EMBL" id="KOF79171.1"/>
    </source>
</evidence>
<proteinExistence type="predicted"/>